<feature type="transmembrane region" description="Helical" evidence="9">
    <location>
        <begin position="282"/>
        <end position="305"/>
    </location>
</feature>
<evidence type="ECO:0000256" key="4">
    <source>
        <dbReference type="ARBA" id="ARBA00022475"/>
    </source>
</evidence>
<evidence type="ECO:0000256" key="2">
    <source>
        <dbReference type="ARBA" id="ARBA00010072"/>
    </source>
</evidence>
<feature type="transmembrane region" description="Helical" evidence="9">
    <location>
        <begin position="31"/>
        <end position="49"/>
    </location>
</feature>
<organism evidence="11 12">
    <name type="scientific">Xaviernesmea rhizosphaerae</name>
    <dbReference type="NCBI Taxonomy" id="1672749"/>
    <lineage>
        <taxon>Bacteria</taxon>
        <taxon>Pseudomonadati</taxon>
        <taxon>Pseudomonadota</taxon>
        <taxon>Alphaproteobacteria</taxon>
        <taxon>Hyphomicrobiales</taxon>
        <taxon>Rhizobiaceae</taxon>
        <taxon>Rhizobium/Agrobacterium group</taxon>
        <taxon>Xaviernesmea</taxon>
    </lineage>
</organism>
<feature type="transmembrane region" description="Helical" evidence="9">
    <location>
        <begin position="204"/>
        <end position="225"/>
    </location>
</feature>
<dbReference type="InterPro" id="IPR043429">
    <property type="entry name" value="ArtM/GltK/GlnP/TcyL/YhdX-like"/>
</dbReference>
<keyword evidence="8 9" id="KW-0472">Membrane</keyword>
<comment type="subcellular location">
    <subcellularLocation>
        <location evidence="1">Cell inner membrane</location>
        <topology evidence="1">Multi-pass membrane protein</topology>
    </subcellularLocation>
    <subcellularLocation>
        <location evidence="9">Cell membrane</location>
        <topology evidence="9">Multi-pass membrane protein</topology>
    </subcellularLocation>
</comment>
<name>A0A1Q9AJ53_9HYPH</name>
<dbReference type="AlphaFoldDB" id="A0A1Q9AJ53"/>
<dbReference type="STRING" id="1672749.BJF92_22310"/>
<dbReference type="SUPFAM" id="SSF161098">
    <property type="entry name" value="MetI-like"/>
    <property type="match status" value="2"/>
</dbReference>
<dbReference type="GO" id="GO:0043190">
    <property type="term" value="C:ATP-binding cassette (ABC) transporter complex"/>
    <property type="evidence" value="ECO:0007669"/>
    <property type="project" value="InterPro"/>
</dbReference>
<keyword evidence="7 9" id="KW-1133">Transmembrane helix</keyword>
<feature type="transmembrane region" description="Helical" evidence="9">
    <location>
        <begin position="237"/>
        <end position="262"/>
    </location>
</feature>
<keyword evidence="6" id="KW-0029">Amino-acid transport</keyword>
<evidence type="ECO:0000256" key="8">
    <source>
        <dbReference type="ARBA" id="ARBA00023136"/>
    </source>
</evidence>
<evidence type="ECO:0000256" key="7">
    <source>
        <dbReference type="ARBA" id="ARBA00022989"/>
    </source>
</evidence>
<dbReference type="PANTHER" id="PTHR30614">
    <property type="entry name" value="MEMBRANE COMPONENT OF AMINO ACID ABC TRANSPORTER"/>
    <property type="match status" value="1"/>
</dbReference>
<proteinExistence type="inferred from homology"/>
<protein>
    <submittedName>
        <fullName evidence="11">Amino acid ABC transporter permease</fullName>
    </submittedName>
</protein>
<dbReference type="NCBIfam" id="TIGR01726">
    <property type="entry name" value="HEQRo_perm_3TM"/>
    <property type="match status" value="1"/>
</dbReference>
<dbReference type="Pfam" id="PF00528">
    <property type="entry name" value="BPD_transp_1"/>
    <property type="match status" value="1"/>
</dbReference>
<dbReference type="Proteomes" id="UP000186143">
    <property type="component" value="Unassembled WGS sequence"/>
</dbReference>
<evidence type="ECO:0000256" key="6">
    <source>
        <dbReference type="ARBA" id="ARBA00022970"/>
    </source>
</evidence>
<dbReference type="PROSITE" id="PS50928">
    <property type="entry name" value="ABC_TM1"/>
    <property type="match status" value="1"/>
</dbReference>
<dbReference type="CDD" id="cd06261">
    <property type="entry name" value="TM_PBP2"/>
    <property type="match status" value="2"/>
</dbReference>
<comment type="caution">
    <text evidence="11">The sequence shown here is derived from an EMBL/GenBank/DDBJ whole genome shotgun (WGS) entry which is preliminary data.</text>
</comment>
<evidence type="ECO:0000256" key="1">
    <source>
        <dbReference type="ARBA" id="ARBA00004429"/>
    </source>
</evidence>
<keyword evidence="4" id="KW-1003">Cell membrane</keyword>
<feature type="domain" description="ABC transmembrane type-1" evidence="10">
    <location>
        <begin position="97"/>
        <end position="401"/>
    </location>
</feature>
<dbReference type="InterPro" id="IPR000515">
    <property type="entry name" value="MetI-like"/>
</dbReference>
<evidence type="ECO:0000259" key="10">
    <source>
        <dbReference type="PROSITE" id="PS50928"/>
    </source>
</evidence>
<feature type="transmembrane region" description="Helical" evidence="9">
    <location>
        <begin position="101"/>
        <end position="120"/>
    </location>
</feature>
<evidence type="ECO:0000256" key="5">
    <source>
        <dbReference type="ARBA" id="ARBA00022692"/>
    </source>
</evidence>
<dbReference type="InterPro" id="IPR035906">
    <property type="entry name" value="MetI-like_sf"/>
</dbReference>
<accession>A0A1Q9AJ53</accession>
<keyword evidence="5 9" id="KW-0812">Transmembrane</keyword>
<dbReference type="PANTHER" id="PTHR30614:SF37">
    <property type="entry name" value="AMINO-ACID ABC TRANSPORTER PERMEASE PROTEIN YHDX-RELATED"/>
    <property type="match status" value="1"/>
</dbReference>
<feature type="transmembrane region" description="Helical" evidence="9">
    <location>
        <begin position="132"/>
        <end position="153"/>
    </location>
</feature>
<keyword evidence="3 9" id="KW-0813">Transport</keyword>
<dbReference type="GO" id="GO:0022857">
    <property type="term" value="F:transmembrane transporter activity"/>
    <property type="evidence" value="ECO:0007669"/>
    <property type="project" value="InterPro"/>
</dbReference>
<evidence type="ECO:0000256" key="3">
    <source>
        <dbReference type="ARBA" id="ARBA00022448"/>
    </source>
</evidence>
<feature type="transmembrane region" description="Helical" evidence="9">
    <location>
        <begin position="383"/>
        <end position="404"/>
    </location>
</feature>
<evidence type="ECO:0000256" key="9">
    <source>
        <dbReference type="RuleBase" id="RU363032"/>
    </source>
</evidence>
<comment type="similarity">
    <text evidence="2">Belongs to the binding-protein-dependent transport system permease family. HisMQ subfamily.</text>
</comment>
<dbReference type="GO" id="GO:0006865">
    <property type="term" value="P:amino acid transport"/>
    <property type="evidence" value="ECO:0007669"/>
    <property type="project" value="UniProtKB-KW"/>
</dbReference>
<evidence type="ECO:0000313" key="12">
    <source>
        <dbReference type="Proteomes" id="UP000186143"/>
    </source>
</evidence>
<dbReference type="Gene3D" id="1.10.3720.10">
    <property type="entry name" value="MetI-like"/>
    <property type="match status" value="2"/>
</dbReference>
<reference evidence="11 12" key="1">
    <citation type="submission" date="2016-09" db="EMBL/GenBank/DDBJ databases">
        <title>Rhizobium sp. nov., a novel species isolated from the rice rhizosphere.</title>
        <authorList>
            <person name="Zhao J."/>
            <person name="Zhang X."/>
        </authorList>
    </citation>
    <scope>NUCLEOTIDE SEQUENCE [LARGE SCALE GENOMIC DNA]</scope>
    <source>
        <strain evidence="11 12">MH17</strain>
    </source>
</reference>
<dbReference type="InterPro" id="IPR010065">
    <property type="entry name" value="AA_ABC_transptr_permease_3TM"/>
</dbReference>
<dbReference type="EMBL" id="MKIO01000029">
    <property type="protein sequence ID" value="OLP55300.1"/>
    <property type="molecule type" value="Genomic_DNA"/>
</dbReference>
<sequence>MQKGLNMASADARDGDGRRASLLYDPSVRAYAYQALTVLVVGWLIWQAWSNAAENLARANMTAGFGFLSGRAGFDLGQALMAYSSDSTFARALTVGLLNTLLVGVLGIITATIVGLLIGIGRLSKNWLIARLCTIYVELFRNIPPLLVIFFWYKGVLSILPDFRAIRAGVEQAKAADPSVGDPLFIISNRGISFPAPIFQPGFGAVWIALAAAVLGAIGFTLWANKVQAATGKRPPALLVSVALIVLLPLAVFFAAGQPIAFDYPVLGRFNLSGGGLISPEFLSLYLALSLYTASFIAEIVRAGIRGVPSGQFEACSALGVRSDRAMRLVILPQAMRIIIPPLTSQYLNLIKNSSLAVAAGYPDLVQVGNTILNQSGRAIEVIAIWMIVYVTISLVTSVFMNWFNARMALRER</sequence>
<evidence type="ECO:0000313" key="11">
    <source>
        <dbReference type="EMBL" id="OLP55300.1"/>
    </source>
</evidence>
<gene>
    <name evidence="11" type="ORF">BJF92_22310</name>
</gene>